<gene>
    <name evidence="4" type="primary">kch</name>
    <name evidence="4" type="ORF">ABQJ54_17035</name>
</gene>
<name>A0ABV3QI02_9GAMM</name>
<dbReference type="GO" id="GO:0034220">
    <property type="term" value="P:monoatomic ion transmembrane transport"/>
    <property type="evidence" value="ECO:0007669"/>
    <property type="project" value="UniProtKB-KW"/>
</dbReference>
<dbReference type="Gene3D" id="1.10.287.70">
    <property type="match status" value="1"/>
</dbReference>
<keyword evidence="2" id="KW-0812">Transmembrane</keyword>
<dbReference type="InterPro" id="IPR050721">
    <property type="entry name" value="Trk_Ktr_HKT_K-transport"/>
</dbReference>
<keyword evidence="5" id="KW-1185">Reference proteome</keyword>
<feature type="transmembrane region" description="Helical" evidence="2">
    <location>
        <begin position="141"/>
        <end position="160"/>
    </location>
</feature>
<feature type="domain" description="RCK N-terminal" evidence="3">
    <location>
        <begin position="247"/>
        <end position="361"/>
    </location>
</feature>
<dbReference type="Proteomes" id="UP001556220">
    <property type="component" value="Unassembled WGS sequence"/>
</dbReference>
<dbReference type="PANTHER" id="PTHR43833">
    <property type="entry name" value="POTASSIUM CHANNEL PROTEIN 2-RELATED-RELATED"/>
    <property type="match status" value="1"/>
</dbReference>
<feature type="transmembrane region" description="Helical" evidence="2">
    <location>
        <begin position="24"/>
        <end position="46"/>
    </location>
</feature>
<dbReference type="PROSITE" id="PS51201">
    <property type="entry name" value="RCK_N"/>
    <property type="match status" value="1"/>
</dbReference>
<evidence type="ECO:0000313" key="5">
    <source>
        <dbReference type="Proteomes" id="UP001556220"/>
    </source>
</evidence>
<dbReference type="InterPro" id="IPR003148">
    <property type="entry name" value="RCK_N"/>
</dbReference>
<dbReference type="Pfam" id="PF07885">
    <property type="entry name" value="Ion_trans_2"/>
    <property type="match status" value="1"/>
</dbReference>
<comment type="caution">
    <text evidence="4">The sequence shown here is derived from an EMBL/GenBank/DDBJ whole genome shotgun (WGS) entry which is preliminary data.</text>
</comment>
<evidence type="ECO:0000256" key="1">
    <source>
        <dbReference type="ARBA" id="ARBA00004651"/>
    </source>
</evidence>
<feature type="transmembrane region" description="Helical" evidence="2">
    <location>
        <begin position="116"/>
        <end position="135"/>
    </location>
</feature>
<evidence type="ECO:0000259" key="3">
    <source>
        <dbReference type="PROSITE" id="PS51201"/>
    </source>
</evidence>
<dbReference type="InterPro" id="IPR013099">
    <property type="entry name" value="K_chnl_dom"/>
</dbReference>
<dbReference type="EMBL" id="JBFOHK010000005">
    <property type="protein sequence ID" value="MEW9573463.1"/>
    <property type="molecule type" value="Genomic_DNA"/>
</dbReference>
<feature type="transmembrane region" description="Helical" evidence="2">
    <location>
        <begin position="172"/>
        <end position="192"/>
    </location>
</feature>
<keyword evidence="4" id="KW-0407">Ion channel</keyword>
<keyword evidence="4" id="KW-0813">Transport</keyword>
<dbReference type="PANTHER" id="PTHR43833:SF11">
    <property type="entry name" value="VOLTAGE-GATED POTASSIUM CHANNEL KCH"/>
    <property type="match status" value="1"/>
</dbReference>
<dbReference type="SUPFAM" id="SSF51735">
    <property type="entry name" value="NAD(P)-binding Rossmann-fold domains"/>
    <property type="match status" value="1"/>
</dbReference>
<evidence type="ECO:0000256" key="2">
    <source>
        <dbReference type="SAM" id="Phobius"/>
    </source>
</evidence>
<keyword evidence="4" id="KW-0406">Ion transport</keyword>
<proteinExistence type="predicted"/>
<evidence type="ECO:0000313" key="4">
    <source>
        <dbReference type="EMBL" id="MEW9573463.1"/>
    </source>
</evidence>
<keyword evidence="2" id="KW-0472">Membrane</keyword>
<sequence length="400" mass="43131">MRTTRQRWRASLQRVQRLLHTPYWFPHIPLALLLGLGALALLRLDLGADWRHYLGRLAGGQFDFKPSVLPPLLIGLGLLTMAIGLLLRSRLAWTMALLLAATALVNLLLGTHHAHVLFAYFVLLLAALLAAWRHFGRSSVAASTLFALTSVAMLLIYATFGSYYLGADFRPAITDLTTALYYAMVTMSTVGYGDIVPATPEAKLFAVSVIVLGVAVFATSLTAVIAPMVSRSLQRIVNRKGSGMKRENHFVVIGNSSLAINTWRELARRGRPVTRLLRETPAEGELAGVDVVVGDPSNLDVLRQAGAHMAEAVLAMMADDSENAFVVLAVKELAGSARTVAAVNDASHLGRVRLVQPDVVIAPQVLGGELMAMLLSGEEVTGDFVLQRVFQQAPVAPSKG</sequence>
<accession>A0ABV3QI02</accession>
<protein>
    <submittedName>
        <fullName evidence="4">Voltage-gated potassium channel protein</fullName>
    </submittedName>
</protein>
<dbReference type="Pfam" id="PF02254">
    <property type="entry name" value="TrkA_N"/>
    <property type="match status" value="1"/>
</dbReference>
<dbReference type="RefSeq" id="WP_367855520.1">
    <property type="nucleotide sequence ID" value="NZ_JBFOHK010000005.1"/>
</dbReference>
<keyword evidence="2" id="KW-1133">Transmembrane helix</keyword>
<dbReference type="Gene3D" id="3.40.50.720">
    <property type="entry name" value="NAD(P)-binding Rossmann-like Domain"/>
    <property type="match status" value="1"/>
</dbReference>
<organism evidence="4 5">
    <name type="scientific">Rhodanobacter lycopersici</name>
    <dbReference type="NCBI Taxonomy" id="3162487"/>
    <lineage>
        <taxon>Bacteria</taxon>
        <taxon>Pseudomonadati</taxon>
        <taxon>Pseudomonadota</taxon>
        <taxon>Gammaproteobacteria</taxon>
        <taxon>Lysobacterales</taxon>
        <taxon>Rhodanobacteraceae</taxon>
        <taxon>Rhodanobacter</taxon>
    </lineage>
</organism>
<feature type="transmembrane region" description="Helical" evidence="2">
    <location>
        <begin position="91"/>
        <end position="109"/>
    </location>
</feature>
<feature type="transmembrane region" description="Helical" evidence="2">
    <location>
        <begin position="67"/>
        <end position="85"/>
    </location>
</feature>
<reference evidence="4 5" key="1">
    <citation type="submission" date="2024-06" db="EMBL/GenBank/DDBJ databases">
        <authorList>
            <person name="Woo H."/>
        </authorList>
    </citation>
    <scope>NUCLEOTIDE SEQUENCE [LARGE SCALE GENOMIC DNA]</scope>
    <source>
        <strain evidence="4 5">Si-c</strain>
    </source>
</reference>
<dbReference type="InterPro" id="IPR036291">
    <property type="entry name" value="NAD(P)-bd_dom_sf"/>
</dbReference>
<feature type="transmembrane region" description="Helical" evidence="2">
    <location>
        <begin position="204"/>
        <end position="229"/>
    </location>
</feature>
<dbReference type="SUPFAM" id="SSF81324">
    <property type="entry name" value="Voltage-gated potassium channels"/>
    <property type="match status" value="1"/>
</dbReference>
<comment type="subcellular location">
    <subcellularLocation>
        <location evidence="1">Cell membrane</location>
        <topology evidence="1">Multi-pass membrane protein</topology>
    </subcellularLocation>
</comment>
<dbReference type="NCBIfam" id="NF007828">
    <property type="entry name" value="PRK10537.1"/>
    <property type="match status" value="1"/>
</dbReference>